<dbReference type="AlphaFoldDB" id="A0A7W9CJ17"/>
<comment type="caution">
    <text evidence="7">The sequence shown here is derived from an EMBL/GenBank/DDBJ whole genome shotgun (WGS) entry which is preliminary data.</text>
</comment>
<dbReference type="Gene3D" id="1.20.1330.10">
    <property type="entry name" value="f41 fragment of flagellin, N-terminal domain"/>
    <property type="match status" value="1"/>
</dbReference>
<protein>
    <recommendedName>
        <fullName evidence="4">Flagellin</fullName>
    </recommendedName>
</protein>
<keyword evidence="8" id="KW-1185">Reference proteome</keyword>
<comment type="subcellular location">
    <subcellularLocation>
        <location evidence="4">Secreted</location>
    </subcellularLocation>
    <subcellularLocation>
        <location evidence="4">Bacterial flagellum</location>
    </subcellularLocation>
</comment>
<dbReference type="PANTHER" id="PTHR42792:SF2">
    <property type="entry name" value="FLAGELLIN"/>
    <property type="match status" value="1"/>
</dbReference>
<keyword evidence="4" id="KW-0964">Secreted</keyword>
<dbReference type="InterPro" id="IPR046358">
    <property type="entry name" value="Flagellin_C"/>
</dbReference>
<organism evidence="7 8">
    <name type="scientific">Brevundimonas variabilis</name>
    <dbReference type="NCBI Taxonomy" id="74312"/>
    <lineage>
        <taxon>Bacteria</taxon>
        <taxon>Pseudomonadati</taxon>
        <taxon>Pseudomonadota</taxon>
        <taxon>Alphaproteobacteria</taxon>
        <taxon>Caulobacterales</taxon>
        <taxon>Caulobacteraceae</taxon>
        <taxon>Brevundimonas</taxon>
    </lineage>
</organism>
<accession>A0A7W9CJ17</accession>
<sequence>MASVNTNTSALVALQNLNATNSRLDLTQNRVSTGLKVSGAKDNAAVWAVAQNQRSNTSAYEAVTTSLNRATSIADVSLAAGESISDLLIQLKQKATAASDPGGSTASRTAYNNEFQALLRSVQSFADNARFDGKNILNGFDDDGVTPTTAPLNFLASGENATEVISLNRQDFSLNGLGLDLPARAAVAASPGPPPVPAVTARPAGPPLLDSIENATEALGVIDTALAAVSAGLAELGAQAKQIENHTTFVSKLVDALEVGIGNLVDADLAKESAKLQALQVQQQLGVQALSIANQAPQVLLSLFQN</sequence>
<dbReference type="GO" id="GO:0005576">
    <property type="term" value="C:extracellular region"/>
    <property type="evidence" value="ECO:0007669"/>
    <property type="project" value="UniProtKB-SubCell"/>
</dbReference>
<dbReference type="RefSeq" id="WP_183213412.1">
    <property type="nucleotide sequence ID" value="NZ_JACHOR010000003.1"/>
</dbReference>
<feature type="domain" description="Flagellin N-terminal" evidence="5">
    <location>
        <begin position="4"/>
        <end position="139"/>
    </location>
</feature>
<dbReference type="SUPFAM" id="SSF64518">
    <property type="entry name" value="Phase 1 flagellin"/>
    <property type="match status" value="1"/>
</dbReference>
<dbReference type="InterPro" id="IPR001492">
    <property type="entry name" value="Flagellin"/>
</dbReference>
<evidence type="ECO:0000313" key="7">
    <source>
        <dbReference type="EMBL" id="MBB5746446.1"/>
    </source>
</evidence>
<reference evidence="7 8" key="1">
    <citation type="submission" date="2020-08" db="EMBL/GenBank/DDBJ databases">
        <title>Genomic Encyclopedia of Type Strains, Phase IV (KMG-IV): sequencing the most valuable type-strain genomes for metagenomic binning, comparative biology and taxonomic classification.</title>
        <authorList>
            <person name="Goeker M."/>
        </authorList>
    </citation>
    <scope>NUCLEOTIDE SEQUENCE [LARGE SCALE GENOMIC DNA]</scope>
    <source>
        <strain evidence="7 8">DSM 4737</strain>
    </source>
</reference>
<proteinExistence type="inferred from homology"/>
<keyword evidence="3 4" id="KW-0975">Bacterial flagellum</keyword>
<dbReference type="Pfam" id="PF00669">
    <property type="entry name" value="Flagellin_N"/>
    <property type="match status" value="1"/>
</dbReference>
<dbReference type="GO" id="GO:0009288">
    <property type="term" value="C:bacterial-type flagellum"/>
    <property type="evidence" value="ECO:0007669"/>
    <property type="project" value="UniProtKB-SubCell"/>
</dbReference>
<dbReference type="InterPro" id="IPR001029">
    <property type="entry name" value="Flagellin_N"/>
</dbReference>
<keyword evidence="7" id="KW-0966">Cell projection</keyword>
<comment type="function">
    <text evidence="4">Flagellin is the subunit protein which polymerizes to form the filaments of bacterial flagella.</text>
</comment>
<gene>
    <name evidence="7" type="ORF">GGR13_002050</name>
</gene>
<evidence type="ECO:0000256" key="2">
    <source>
        <dbReference type="ARBA" id="ARBA00011829"/>
    </source>
</evidence>
<feature type="domain" description="Flagellin C-terminal" evidence="6">
    <location>
        <begin position="219"/>
        <end position="304"/>
    </location>
</feature>
<dbReference type="GO" id="GO:0005198">
    <property type="term" value="F:structural molecule activity"/>
    <property type="evidence" value="ECO:0007669"/>
    <property type="project" value="UniProtKB-UniRule"/>
</dbReference>
<evidence type="ECO:0000259" key="5">
    <source>
        <dbReference type="Pfam" id="PF00669"/>
    </source>
</evidence>
<comment type="similarity">
    <text evidence="1 4">Belongs to the bacterial flagellin family.</text>
</comment>
<evidence type="ECO:0000256" key="4">
    <source>
        <dbReference type="RuleBase" id="RU362073"/>
    </source>
</evidence>
<dbReference type="EMBL" id="JACHOR010000003">
    <property type="protein sequence ID" value="MBB5746446.1"/>
    <property type="molecule type" value="Genomic_DNA"/>
</dbReference>
<dbReference type="Proteomes" id="UP000545037">
    <property type="component" value="Unassembled WGS sequence"/>
</dbReference>
<comment type="subunit">
    <text evidence="2">In C.crescentus, the flagellar filament is composed of multiple flagellins of 29 kDa; 27 kDa and 25 kDa.</text>
</comment>
<evidence type="ECO:0000313" key="8">
    <source>
        <dbReference type="Proteomes" id="UP000545037"/>
    </source>
</evidence>
<keyword evidence="7" id="KW-0969">Cilium</keyword>
<name>A0A7W9CJ17_9CAUL</name>
<evidence type="ECO:0000256" key="3">
    <source>
        <dbReference type="ARBA" id="ARBA00023143"/>
    </source>
</evidence>
<dbReference type="PANTHER" id="PTHR42792">
    <property type="entry name" value="FLAGELLIN"/>
    <property type="match status" value="1"/>
</dbReference>
<keyword evidence="7" id="KW-0282">Flagellum</keyword>
<dbReference type="Pfam" id="PF00700">
    <property type="entry name" value="Flagellin_C"/>
    <property type="match status" value="1"/>
</dbReference>
<evidence type="ECO:0000259" key="6">
    <source>
        <dbReference type="Pfam" id="PF00700"/>
    </source>
</evidence>
<evidence type="ECO:0000256" key="1">
    <source>
        <dbReference type="ARBA" id="ARBA00005709"/>
    </source>
</evidence>